<name>A0A2I8EP31_9BURK</name>
<evidence type="ECO:0000313" key="6">
    <source>
        <dbReference type="Proteomes" id="UP000243502"/>
    </source>
</evidence>
<gene>
    <name evidence="5" type="ORF">C2L65_16745</name>
</gene>
<dbReference type="SUPFAM" id="SSF52317">
    <property type="entry name" value="Class I glutamine amidotransferase-like"/>
    <property type="match status" value="1"/>
</dbReference>
<dbReference type="Gene3D" id="3.40.50.880">
    <property type="match status" value="1"/>
</dbReference>
<dbReference type="SUPFAM" id="SSF46689">
    <property type="entry name" value="Homeodomain-like"/>
    <property type="match status" value="2"/>
</dbReference>
<sequence>MKEKTRTSVRVAILAMPETSASVVYGMYDMFMSAGRDWGLIVEGAPGVAPFAPQVVSRHGASLVAANHVRITPDATLDACAHADVVCVPELMVAPGEALEGRFVEEIDSLRRCYADGKILATACSGAILLAEAGLLDGHEATTHWAFCDLMTRRYPAVKVRRHRALVASGDGQRLIMAGGGTSWLDLALYLIARLAGVEIAMQTARINLVVWNDVGQQPFARLARTRQVEDAVIARCQAWIAGHYAEASPVAAMVQLSGLPERSFKRRFQQATGMSPLVYVHTLRLEEAKQMLESNQQPIEAIANEVGYEDASFFNRLFRRSVCLTPAQYRRKFGAMRLALDGGG</sequence>
<dbReference type="OrthoDB" id="9794896at2"/>
<protein>
    <submittedName>
        <fullName evidence="5">AraC family transcriptional regulator</fullName>
    </submittedName>
</protein>
<dbReference type="GO" id="GO:0003700">
    <property type="term" value="F:DNA-binding transcription factor activity"/>
    <property type="evidence" value="ECO:0007669"/>
    <property type="project" value="InterPro"/>
</dbReference>
<dbReference type="Pfam" id="PF12833">
    <property type="entry name" value="HTH_18"/>
    <property type="match status" value="1"/>
</dbReference>
<dbReference type="EMBL" id="CP026112">
    <property type="protein sequence ID" value="AUT61383.1"/>
    <property type="molecule type" value="Genomic_DNA"/>
</dbReference>
<dbReference type="Gene3D" id="1.10.10.60">
    <property type="entry name" value="Homeodomain-like"/>
    <property type="match status" value="1"/>
</dbReference>
<keyword evidence="1" id="KW-0805">Transcription regulation</keyword>
<feature type="domain" description="HTH araC/xylS-type" evidence="4">
    <location>
        <begin position="235"/>
        <end position="333"/>
    </location>
</feature>
<keyword evidence="3" id="KW-0804">Transcription</keyword>
<dbReference type="InterPro" id="IPR029062">
    <property type="entry name" value="Class_I_gatase-like"/>
</dbReference>
<dbReference type="PANTHER" id="PTHR43130:SF3">
    <property type="entry name" value="HTH-TYPE TRANSCRIPTIONAL REGULATOR RV1931C"/>
    <property type="match status" value="1"/>
</dbReference>
<dbReference type="InterPro" id="IPR018060">
    <property type="entry name" value="HTH_AraC"/>
</dbReference>
<evidence type="ECO:0000313" key="5">
    <source>
        <dbReference type="EMBL" id="AUT61383.1"/>
    </source>
</evidence>
<dbReference type="CDD" id="cd03138">
    <property type="entry name" value="GATase1_AraC_2"/>
    <property type="match status" value="1"/>
</dbReference>
<dbReference type="Pfam" id="PF01965">
    <property type="entry name" value="DJ-1_PfpI"/>
    <property type="match status" value="1"/>
</dbReference>
<dbReference type="PANTHER" id="PTHR43130">
    <property type="entry name" value="ARAC-FAMILY TRANSCRIPTIONAL REGULATOR"/>
    <property type="match status" value="1"/>
</dbReference>
<dbReference type="InterPro" id="IPR020449">
    <property type="entry name" value="Tscrpt_reg_AraC-type_HTH"/>
</dbReference>
<evidence type="ECO:0000256" key="1">
    <source>
        <dbReference type="ARBA" id="ARBA00023015"/>
    </source>
</evidence>
<dbReference type="InterPro" id="IPR002818">
    <property type="entry name" value="DJ-1/PfpI"/>
</dbReference>
<dbReference type="InterPro" id="IPR052158">
    <property type="entry name" value="INH-QAR"/>
</dbReference>
<dbReference type="AlphaFoldDB" id="A0A2I8EP31"/>
<proteinExistence type="predicted"/>
<dbReference type="KEGG" id="pter:C2L65_16745"/>
<dbReference type="SMART" id="SM00342">
    <property type="entry name" value="HTH_ARAC"/>
    <property type="match status" value="1"/>
</dbReference>
<dbReference type="RefSeq" id="WP_042304290.1">
    <property type="nucleotide sequence ID" value="NZ_CP026112.1"/>
</dbReference>
<keyword evidence="2" id="KW-0238">DNA-binding</keyword>
<reference evidence="5 6" key="1">
    <citation type="submission" date="2018-01" db="EMBL/GenBank/DDBJ databases">
        <title>Species boundaries and ecological features among Paraburkholderia terrae DSMZ17804T, P. hospita DSMZ17164T and P. caribensis DSMZ13236T.</title>
        <authorList>
            <person name="Pratama A.A."/>
        </authorList>
    </citation>
    <scope>NUCLEOTIDE SEQUENCE [LARGE SCALE GENOMIC DNA]</scope>
    <source>
        <strain evidence="5 6">DSM 17804</strain>
    </source>
</reference>
<dbReference type="GO" id="GO:0043565">
    <property type="term" value="F:sequence-specific DNA binding"/>
    <property type="evidence" value="ECO:0007669"/>
    <property type="project" value="InterPro"/>
</dbReference>
<dbReference type="PRINTS" id="PR00032">
    <property type="entry name" value="HTHARAC"/>
</dbReference>
<dbReference type="PROSITE" id="PS01124">
    <property type="entry name" value="HTH_ARAC_FAMILY_2"/>
    <property type="match status" value="1"/>
</dbReference>
<evidence type="ECO:0000256" key="3">
    <source>
        <dbReference type="ARBA" id="ARBA00023163"/>
    </source>
</evidence>
<dbReference type="InterPro" id="IPR009057">
    <property type="entry name" value="Homeodomain-like_sf"/>
</dbReference>
<evidence type="ECO:0000256" key="2">
    <source>
        <dbReference type="ARBA" id="ARBA00023125"/>
    </source>
</evidence>
<accession>A0A2I8EP31</accession>
<evidence type="ECO:0000259" key="4">
    <source>
        <dbReference type="PROSITE" id="PS01124"/>
    </source>
</evidence>
<dbReference type="Proteomes" id="UP000243502">
    <property type="component" value="Chromosome 2"/>
</dbReference>
<organism evidence="5 6">
    <name type="scientific">Paraburkholderia terrae</name>
    <dbReference type="NCBI Taxonomy" id="311230"/>
    <lineage>
        <taxon>Bacteria</taxon>
        <taxon>Pseudomonadati</taxon>
        <taxon>Pseudomonadota</taxon>
        <taxon>Betaproteobacteria</taxon>
        <taxon>Burkholderiales</taxon>
        <taxon>Burkholderiaceae</taxon>
        <taxon>Paraburkholderia</taxon>
    </lineage>
</organism>